<dbReference type="RefSeq" id="WP_258542879.1">
    <property type="nucleotide sequence ID" value="NZ_OU015584.1"/>
</dbReference>
<dbReference type="Proteomes" id="UP000683507">
    <property type="component" value="Chromosome"/>
</dbReference>
<dbReference type="EMBL" id="OU015584">
    <property type="protein sequence ID" value="CAG5085158.1"/>
    <property type="molecule type" value="Genomic_DNA"/>
</dbReference>
<organism evidence="1 2">
    <name type="scientific">Parvicella tangerina</name>
    <dbReference type="NCBI Taxonomy" id="2829795"/>
    <lineage>
        <taxon>Bacteria</taxon>
        <taxon>Pseudomonadati</taxon>
        <taxon>Bacteroidota</taxon>
        <taxon>Flavobacteriia</taxon>
        <taxon>Flavobacteriales</taxon>
        <taxon>Parvicellaceae</taxon>
        <taxon>Parvicella</taxon>
    </lineage>
</organism>
<dbReference type="KEGG" id="ptan:CRYO30217_02664"/>
<reference evidence="1" key="1">
    <citation type="submission" date="2021-04" db="EMBL/GenBank/DDBJ databases">
        <authorList>
            <person name="Rodrigo-Torres L."/>
            <person name="Arahal R. D."/>
            <person name="Lucena T."/>
        </authorList>
    </citation>
    <scope>NUCLEOTIDE SEQUENCE</scope>
    <source>
        <strain evidence="1">AS29M-1</strain>
    </source>
</reference>
<dbReference type="AlphaFoldDB" id="A0A916JQR9"/>
<keyword evidence="2" id="KW-1185">Reference proteome</keyword>
<gene>
    <name evidence="1" type="ORF">CRYO30217_02664</name>
</gene>
<evidence type="ECO:0000313" key="2">
    <source>
        <dbReference type="Proteomes" id="UP000683507"/>
    </source>
</evidence>
<evidence type="ECO:0008006" key="3">
    <source>
        <dbReference type="Google" id="ProtNLM"/>
    </source>
</evidence>
<accession>A0A916JQR9</accession>
<proteinExistence type="predicted"/>
<dbReference type="PROSITE" id="PS51257">
    <property type="entry name" value="PROKAR_LIPOPROTEIN"/>
    <property type="match status" value="1"/>
</dbReference>
<sequence>MRIPLLIAVVVAVFFTSCLRNLNEIEFFRKLEIKNKDYYDWVYPKKAEAELALKETLEETLDMEVEWITFWGESRYSCGDVILSDEEDFIVVLGEYREAGEEESRLYEIWFIPSEEEVVQEAFLIDY</sequence>
<protein>
    <recommendedName>
        <fullName evidence="3">Lipoprotein</fullName>
    </recommendedName>
</protein>
<evidence type="ECO:0000313" key="1">
    <source>
        <dbReference type="EMBL" id="CAG5085158.1"/>
    </source>
</evidence>
<name>A0A916JQR9_9FLAO</name>